<dbReference type="PRINTS" id="PR01438">
    <property type="entry name" value="UNVRSLSTRESS"/>
</dbReference>
<dbReference type="Gene3D" id="3.40.50.12370">
    <property type="match status" value="1"/>
</dbReference>
<dbReference type="InterPro" id="IPR006016">
    <property type="entry name" value="UspA"/>
</dbReference>
<dbReference type="AlphaFoldDB" id="A0A4Y8AU28"/>
<gene>
    <name evidence="3" type="ORF">E2488_07550</name>
</gene>
<dbReference type="EMBL" id="SNQI01000002">
    <property type="protein sequence ID" value="TEW75357.1"/>
    <property type="molecule type" value="Genomic_DNA"/>
</dbReference>
<name>A0A4Y8AU28_9FLAO</name>
<accession>A0A4Y8AU28</accession>
<keyword evidence="4" id="KW-1185">Reference proteome</keyword>
<dbReference type="SUPFAM" id="SSF52402">
    <property type="entry name" value="Adenine nucleotide alpha hydrolases-like"/>
    <property type="match status" value="2"/>
</dbReference>
<dbReference type="Pfam" id="PF00582">
    <property type="entry name" value="Usp"/>
    <property type="match status" value="1"/>
</dbReference>
<evidence type="ECO:0000259" key="2">
    <source>
        <dbReference type="Pfam" id="PF00582"/>
    </source>
</evidence>
<dbReference type="CDD" id="cd00293">
    <property type="entry name" value="USP-like"/>
    <property type="match status" value="1"/>
</dbReference>
<reference evidence="3 4" key="1">
    <citation type="journal article" date="2011" name="J. Microbiol.">
        <title>Gramella jeungdoensis sp. nov., isolated from a solar saltern in Korea.</title>
        <authorList>
            <person name="Joung Y."/>
            <person name="Kim H."/>
            <person name="Jang T."/>
            <person name="Ahn T.S."/>
            <person name="Joh K."/>
        </authorList>
    </citation>
    <scope>NUCLEOTIDE SEQUENCE [LARGE SCALE GENOMIC DNA]</scope>
    <source>
        <strain evidence="3 4">KCTC 23123</strain>
    </source>
</reference>
<feature type="domain" description="UspA" evidence="2">
    <location>
        <begin position="1"/>
        <end position="143"/>
    </location>
</feature>
<evidence type="ECO:0000256" key="1">
    <source>
        <dbReference type="ARBA" id="ARBA00008791"/>
    </source>
</evidence>
<comment type="caution">
    <text evidence="3">The sequence shown here is derived from an EMBL/GenBank/DDBJ whole genome shotgun (WGS) entry which is preliminary data.</text>
</comment>
<dbReference type="PANTHER" id="PTHR46268">
    <property type="entry name" value="STRESS RESPONSE PROTEIN NHAX"/>
    <property type="match status" value="1"/>
</dbReference>
<dbReference type="Proteomes" id="UP000298517">
    <property type="component" value="Unassembled WGS sequence"/>
</dbReference>
<evidence type="ECO:0000313" key="4">
    <source>
        <dbReference type="Proteomes" id="UP000298517"/>
    </source>
</evidence>
<comment type="similarity">
    <text evidence="1">Belongs to the universal stress protein A family.</text>
</comment>
<dbReference type="PANTHER" id="PTHR46268:SF6">
    <property type="entry name" value="UNIVERSAL STRESS PROTEIN UP12"/>
    <property type="match status" value="1"/>
</dbReference>
<organism evidence="3 4">
    <name type="scientific">Gramella jeungdoensis</name>
    <dbReference type="NCBI Taxonomy" id="708091"/>
    <lineage>
        <taxon>Bacteria</taxon>
        <taxon>Pseudomonadati</taxon>
        <taxon>Bacteroidota</taxon>
        <taxon>Flavobacteriia</taxon>
        <taxon>Flavobacteriales</taxon>
        <taxon>Flavobacteriaceae</taxon>
        <taxon>Christiangramia</taxon>
    </lineage>
</organism>
<dbReference type="InterPro" id="IPR006015">
    <property type="entry name" value="Universal_stress_UspA"/>
</dbReference>
<protein>
    <submittedName>
        <fullName evidence="3">Universal stress protein</fullName>
    </submittedName>
</protein>
<proteinExistence type="inferred from homology"/>
<evidence type="ECO:0000313" key="3">
    <source>
        <dbReference type="EMBL" id="TEW75357.1"/>
    </source>
</evidence>
<dbReference type="OrthoDB" id="9788959at2"/>
<dbReference type="RefSeq" id="WP_134247727.1">
    <property type="nucleotide sequence ID" value="NZ_SNQI01000002.1"/>
</dbReference>
<sequence>MKTILCAVDYSTNALAALKYADALNSKINSKLCVLHVYDNTTLGSTVNEPYLLPKKELQKEKLFKLKNFCIEHLGNVTDTKNIEIEVVENVSVVEEINAKAKKLKASLILTGMKGKGKIKSFFMGNTTSELISNAPCPVLAIPEKYTLKQLNTIVYATDFEQEDIYAVAKLSEIASVFNATIKVIHISPLSEKDGATQMEWFKEMLLQRVNYTKIDFNIYSSNDIIHFLRLYLNEVRADMIGMLERNNFKTFFNKFFHNDLVKEMEALALLPLISFNEKNLK</sequence>